<sequence>MSWTHLTPLPLDVAALEIVPSAPPSPPGDVGPLLSPTPADAVRGMARDRLSAAGGSGQAVFSVTAASVVREPGGALRCSLGCRVDVAGKGGEEGGGGFMEAAAQRGVSGAEASRPRAADLLLRRTMEDLNVEFEFQLRRNLRRWLVAVAPAAGGGAAVPPPVSREELPPGGGAAAPGGAATGRPQPPPDPEE</sequence>
<name>A0ABN1FN04_9PROT</name>
<evidence type="ECO:0000313" key="2">
    <source>
        <dbReference type="EMBL" id="GAA0594188.1"/>
    </source>
</evidence>
<evidence type="ECO:0000313" key="3">
    <source>
        <dbReference type="Proteomes" id="UP001501588"/>
    </source>
</evidence>
<dbReference type="EMBL" id="BAAAFZ010000055">
    <property type="protein sequence ID" value="GAA0594188.1"/>
    <property type="molecule type" value="Genomic_DNA"/>
</dbReference>
<evidence type="ECO:0000256" key="1">
    <source>
        <dbReference type="SAM" id="MobiDB-lite"/>
    </source>
</evidence>
<accession>A0ABN1FN04</accession>
<comment type="caution">
    <text evidence="2">The sequence shown here is derived from an EMBL/GenBank/DDBJ whole genome shotgun (WGS) entry which is preliminary data.</text>
</comment>
<gene>
    <name evidence="2" type="ORF">GCM10009416_35710</name>
</gene>
<organism evidence="2 3">
    <name type="scientific">Craurococcus roseus</name>
    <dbReference type="NCBI Taxonomy" id="77585"/>
    <lineage>
        <taxon>Bacteria</taxon>
        <taxon>Pseudomonadati</taxon>
        <taxon>Pseudomonadota</taxon>
        <taxon>Alphaproteobacteria</taxon>
        <taxon>Acetobacterales</taxon>
        <taxon>Acetobacteraceae</taxon>
        <taxon>Craurococcus</taxon>
    </lineage>
</organism>
<reference evidence="2 3" key="1">
    <citation type="journal article" date="2019" name="Int. J. Syst. Evol. Microbiol.">
        <title>The Global Catalogue of Microorganisms (GCM) 10K type strain sequencing project: providing services to taxonomists for standard genome sequencing and annotation.</title>
        <authorList>
            <consortium name="The Broad Institute Genomics Platform"/>
            <consortium name="The Broad Institute Genome Sequencing Center for Infectious Disease"/>
            <person name="Wu L."/>
            <person name="Ma J."/>
        </authorList>
    </citation>
    <scope>NUCLEOTIDE SEQUENCE [LARGE SCALE GENOMIC DNA]</scope>
    <source>
        <strain evidence="2 3">JCM 9933</strain>
    </source>
</reference>
<proteinExistence type="predicted"/>
<keyword evidence="3" id="KW-1185">Reference proteome</keyword>
<protein>
    <submittedName>
        <fullName evidence="2">Uncharacterized protein</fullName>
    </submittedName>
</protein>
<feature type="region of interest" description="Disordered" evidence="1">
    <location>
        <begin position="152"/>
        <end position="192"/>
    </location>
</feature>
<dbReference type="Proteomes" id="UP001501588">
    <property type="component" value="Unassembled WGS sequence"/>
</dbReference>